<keyword evidence="3" id="KW-1185">Reference proteome</keyword>
<feature type="compositionally biased region" description="Polar residues" evidence="1">
    <location>
        <begin position="1"/>
        <end position="11"/>
    </location>
</feature>
<organism evidence="2 3">
    <name type="scientific">Smittium simulii</name>
    <dbReference type="NCBI Taxonomy" id="133385"/>
    <lineage>
        <taxon>Eukaryota</taxon>
        <taxon>Fungi</taxon>
        <taxon>Fungi incertae sedis</taxon>
        <taxon>Zoopagomycota</taxon>
        <taxon>Kickxellomycotina</taxon>
        <taxon>Harpellomycetes</taxon>
        <taxon>Harpellales</taxon>
        <taxon>Legeriomycetaceae</taxon>
        <taxon>Smittium</taxon>
    </lineage>
</organism>
<evidence type="ECO:0008006" key="4">
    <source>
        <dbReference type="Google" id="ProtNLM"/>
    </source>
</evidence>
<proteinExistence type="predicted"/>
<evidence type="ECO:0000313" key="3">
    <source>
        <dbReference type="Proteomes" id="UP000245383"/>
    </source>
</evidence>
<sequence length="190" mass="21817">MSNVPGVSQSAAGKLSLTPAESARLDETQKQPTFQDQIAKNSNTLDELQKSATEQKNKQKKSKEKAGQCIESNIDKNPDYNRELEFMLKKSNSTVVYLQKTHLFKNLSLMQLKEFNLFNVKKSNKNRLKSADFSTKYKISGILFADDAAILVESAYVIQKSFNVLTEWCKRWDINVNSKKIRYYDNQLFN</sequence>
<evidence type="ECO:0000256" key="1">
    <source>
        <dbReference type="SAM" id="MobiDB-lite"/>
    </source>
</evidence>
<accession>A0A2T9YX83</accession>
<dbReference type="EMBL" id="MBFR01000021">
    <property type="protein sequence ID" value="PVU96953.1"/>
    <property type="molecule type" value="Genomic_DNA"/>
</dbReference>
<feature type="region of interest" description="Disordered" evidence="1">
    <location>
        <begin position="1"/>
        <end position="74"/>
    </location>
</feature>
<reference evidence="2 3" key="1">
    <citation type="journal article" date="2018" name="MBio">
        <title>Comparative Genomics Reveals the Core Gene Toolbox for the Fungus-Insect Symbiosis.</title>
        <authorList>
            <person name="Wang Y."/>
            <person name="Stata M."/>
            <person name="Wang W."/>
            <person name="Stajich J.E."/>
            <person name="White M.M."/>
            <person name="Moncalvo J.M."/>
        </authorList>
    </citation>
    <scope>NUCLEOTIDE SEQUENCE [LARGE SCALE GENOMIC DNA]</scope>
    <source>
        <strain evidence="2 3">SWE-8-4</strain>
    </source>
</reference>
<comment type="caution">
    <text evidence="2">The sequence shown here is derived from an EMBL/GenBank/DDBJ whole genome shotgun (WGS) entry which is preliminary data.</text>
</comment>
<feature type="compositionally biased region" description="Basic and acidic residues" evidence="1">
    <location>
        <begin position="47"/>
        <end position="57"/>
    </location>
</feature>
<dbReference type="AlphaFoldDB" id="A0A2T9YX83"/>
<feature type="compositionally biased region" description="Polar residues" evidence="1">
    <location>
        <begin position="30"/>
        <end position="46"/>
    </location>
</feature>
<evidence type="ECO:0000313" key="2">
    <source>
        <dbReference type="EMBL" id="PVU96953.1"/>
    </source>
</evidence>
<name>A0A2T9YX83_9FUNG</name>
<gene>
    <name evidence="2" type="ORF">BB561_000860</name>
</gene>
<protein>
    <recommendedName>
        <fullName evidence="4">Reverse transcriptase domain-containing protein</fullName>
    </recommendedName>
</protein>
<dbReference type="Proteomes" id="UP000245383">
    <property type="component" value="Unassembled WGS sequence"/>
</dbReference>